<dbReference type="SUPFAM" id="SSF48256">
    <property type="entry name" value="Citrate synthase"/>
    <property type="match status" value="1"/>
</dbReference>
<evidence type="ECO:0000256" key="4">
    <source>
        <dbReference type="ARBA" id="ARBA00022679"/>
    </source>
</evidence>
<dbReference type="GO" id="GO:0006099">
    <property type="term" value="P:tricarboxylic acid cycle"/>
    <property type="evidence" value="ECO:0007669"/>
    <property type="project" value="UniProtKB-UniPathway"/>
</dbReference>
<accession>A0A402D5G3</accession>
<dbReference type="Proteomes" id="UP000287394">
    <property type="component" value="Chromosome"/>
</dbReference>
<name>A0A402D5G3_9BACT</name>
<dbReference type="EC" id="2.3.3.16" evidence="3"/>
<comment type="pathway">
    <text evidence="1">Carbohydrate metabolism; tricarboxylic acid cycle.</text>
</comment>
<dbReference type="InterPro" id="IPR016142">
    <property type="entry name" value="Citrate_synth-like_lrg_a-sub"/>
</dbReference>
<protein>
    <recommendedName>
        <fullName evidence="3">citrate synthase (unknown stereospecificity)</fullName>
        <ecNumber evidence="3">2.3.3.16</ecNumber>
    </recommendedName>
</protein>
<dbReference type="GO" id="GO:0005975">
    <property type="term" value="P:carbohydrate metabolic process"/>
    <property type="evidence" value="ECO:0007669"/>
    <property type="project" value="TreeGrafter"/>
</dbReference>
<evidence type="ECO:0000313" key="6">
    <source>
        <dbReference type="Proteomes" id="UP000287394"/>
    </source>
</evidence>
<dbReference type="InterPro" id="IPR036969">
    <property type="entry name" value="Citrate_synthase_sf"/>
</dbReference>
<dbReference type="Gene3D" id="1.10.230.10">
    <property type="entry name" value="Cytochrome P450-Terp, domain 2"/>
    <property type="match status" value="1"/>
</dbReference>
<dbReference type="InterPro" id="IPR002020">
    <property type="entry name" value="Citrate_synthase"/>
</dbReference>
<dbReference type="EMBL" id="AP025739">
    <property type="protein sequence ID" value="BDI29798.1"/>
    <property type="molecule type" value="Genomic_DNA"/>
</dbReference>
<dbReference type="KEGG" id="ccot:CCAX7_18490"/>
<dbReference type="InterPro" id="IPR041657">
    <property type="entry name" value="HTH_17"/>
</dbReference>
<sequence length="414" mass="44003">MPSKDFLTAAEAAAALGVSVPTLYSYVSRGMLRSEEEDGARRSRRYPAADVLRLRQRREMRHDPDQGVSDALHWGLPVLESALTLVEGGRCYYRGREVAALARECSLESVAALFWTGDGAAETELFGFPKTALPSSFTALRGAMPRAAPTELFLGLLPAAGAEDAAAWDLRPAQVARTGARIVSLMAALAAGRDTLGGEGIARTLAQAWGLPPEAETRLGAAMVLCVDHELSVSSFTARCVASAGATAYHAVLGGLAAFQGTKHGGATRRVEALLRECAAPEQAREMLAARLRRGEAIPGFGHHLYPEGDPRGRLLLEMAKEAAPGSSANALVDAVVQEARAMLGEHPTIDLGLVALCGALGLPPGSALTLFELGRSVGWIGHAIEEYQTDKLIRPRARYHGPRPESRESQETQ</sequence>
<dbReference type="RefSeq" id="WP_119324738.1">
    <property type="nucleotide sequence ID" value="NZ_AP025739.1"/>
</dbReference>
<evidence type="ECO:0000313" key="5">
    <source>
        <dbReference type="EMBL" id="BDI29798.1"/>
    </source>
</evidence>
<dbReference type="InterPro" id="IPR016143">
    <property type="entry name" value="Citrate_synth-like_sm_a-sub"/>
</dbReference>
<dbReference type="Gene3D" id="1.10.580.10">
    <property type="entry name" value="Citrate Synthase, domain 1"/>
    <property type="match status" value="1"/>
</dbReference>
<reference evidence="5 6" key="1">
    <citation type="journal article" date="2019" name="Int. J. Syst. Evol. Microbiol.">
        <title>Capsulimonas corticalis gen. nov., sp. nov., an aerobic capsulated bacterium, of a novel bacterial order, Capsulimonadales ord. nov., of the class Armatimonadia of the phylum Armatimonadetes.</title>
        <authorList>
            <person name="Li J."/>
            <person name="Kudo C."/>
            <person name="Tonouchi A."/>
        </authorList>
    </citation>
    <scope>NUCLEOTIDE SEQUENCE [LARGE SCALE GENOMIC DNA]</scope>
    <source>
        <strain evidence="5 6">AX-7</strain>
    </source>
</reference>
<dbReference type="Gene3D" id="1.10.1660.10">
    <property type="match status" value="1"/>
</dbReference>
<proteinExistence type="inferred from homology"/>
<evidence type="ECO:0000256" key="1">
    <source>
        <dbReference type="ARBA" id="ARBA00005163"/>
    </source>
</evidence>
<evidence type="ECO:0000256" key="3">
    <source>
        <dbReference type="ARBA" id="ARBA00012972"/>
    </source>
</evidence>
<gene>
    <name evidence="5" type="ORF">CCAX7_18490</name>
</gene>
<dbReference type="PANTHER" id="PTHR11739">
    <property type="entry name" value="CITRATE SYNTHASE"/>
    <property type="match status" value="1"/>
</dbReference>
<dbReference type="AlphaFoldDB" id="A0A402D5G3"/>
<organism evidence="5 6">
    <name type="scientific">Capsulimonas corticalis</name>
    <dbReference type="NCBI Taxonomy" id="2219043"/>
    <lineage>
        <taxon>Bacteria</taxon>
        <taxon>Bacillati</taxon>
        <taxon>Armatimonadota</taxon>
        <taxon>Armatimonadia</taxon>
        <taxon>Capsulimonadales</taxon>
        <taxon>Capsulimonadaceae</taxon>
        <taxon>Capsulimonas</taxon>
    </lineage>
</organism>
<evidence type="ECO:0000256" key="2">
    <source>
        <dbReference type="ARBA" id="ARBA00010566"/>
    </source>
</evidence>
<keyword evidence="6" id="KW-1185">Reference proteome</keyword>
<dbReference type="OrthoDB" id="9786046at2"/>
<dbReference type="GO" id="GO:0005829">
    <property type="term" value="C:cytosol"/>
    <property type="evidence" value="ECO:0007669"/>
    <property type="project" value="TreeGrafter"/>
</dbReference>
<dbReference type="SUPFAM" id="SSF46955">
    <property type="entry name" value="Putative DNA-binding domain"/>
    <property type="match status" value="1"/>
</dbReference>
<dbReference type="InterPro" id="IPR009061">
    <property type="entry name" value="DNA-bd_dom_put_sf"/>
</dbReference>
<dbReference type="PANTHER" id="PTHR11739:SF4">
    <property type="entry name" value="CITRATE SYNTHASE, PEROXISOMAL"/>
    <property type="match status" value="1"/>
</dbReference>
<dbReference type="Pfam" id="PF00285">
    <property type="entry name" value="Citrate_synt"/>
    <property type="match status" value="1"/>
</dbReference>
<comment type="similarity">
    <text evidence="2">Belongs to the citrate synthase family.</text>
</comment>
<dbReference type="Pfam" id="PF12728">
    <property type="entry name" value="HTH_17"/>
    <property type="match status" value="1"/>
</dbReference>
<keyword evidence="4" id="KW-0808">Transferase</keyword>
<dbReference type="CDD" id="cd06102">
    <property type="entry name" value="citrate_synt_like_2"/>
    <property type="match status" value="1"/>
</dbReference>
<dbReference type="GO" id="GO:0036440">
    <property type="term" value="F:citrate synthase activity"/>
    <property type="evidence" value="ECO:0007669"/>
    <property type="project" value="UniProtKB-EC"/>
</dbReference>